<protein>
    <submittedName>
        <fullName evidence="1">Uncharacterized protein</fullName>
    </submittedName>
</protein>
<dbReference type="EMBL" id="JAIPUX010000035">
    <property type="protein sequence ID" value="KAH0631124.1"/>
    <property type="molecule type" value="Genomic_DNA"/>
</dbReference>
<proteinExistence type="predicted"/>
<dbReference type="Gene3D" id="3.60.20.10">
    <property type="entry name" value="Glutamine Phosphoribosylpyrophosphate, subunit 1, domain 1"/>
    <property type="match status" value="1"/>
</dbReference>
<dbReference type="Proteomes" id="UP000826234">
    <property type="component" value="Unassembled WGS sequence"/>
</dbReference>
<sequence>MVERINLGRLVGQESQGTGITREEAIEVLKKCLEELQKRFILNLPSFNARFIDKDGIHEVTNIPLLKSVA</sequence>
<comment type="caution">
    <text evidence="1">The sequence shown here is derived from an EMBL/GenBank/DDBJ whole genome shotgun (WGS) entry which is preliminary data.</text>
</comment>
<accession>A0ABQ7TMS8</accession>
<evidence type="ECO:0000313" key="2">
    <source>
        <dbReference type="Proteomes" id="UP000826234"/>
    </source>
</evidence>
<evidence type="ECO:0000313" key="1">
    <source>
        <dbReference type="EMBL" id="KAH0631124.1"/>
    </source>
</evidence>
<gene>
    <name evidence="1" type="ORF">JD844_005256</name>
</gene>
<dbReference type="SUPFAM" id="SSF56235">
    <property type="entry name" value="N-terminal nucleophile aminohydrolases (Ntn hydrolases)"/>
    <property type="match status" value="1"/>
</dbReference>
<keyword evidence="2" id="KW-1185">Reference proteome</keyword>
<reference evidence="1 2" key="1">
    <citation type="journal article" date="2022" name="Gigascience">
        <title>A chromosome-level genome assembly and annotation of the desert horned lizard, Phrynosoma platyrhinos, provides insight into chromosomal rearrangements among reptiles.</title>
        <authorList>
            <person name="Koochekian N."/>
            <person name="Ascanio A."/>
            <person name="Farleigh K."/>
            <person name="Card D.C."/>
            <person name="Schield D.R."/>
            <person name="Castoe T.A."/>
            <person name="Jezkova T."/>
        </authorList>
    </citation>
    <scope>NUCLEOTIDE SEQUENCE [LARGE SCALE GENOMIC DNA]</scope>
    <source>
        <strain evidence="1">NK-2021</strain>
    </source>
</reference>
<name>A0ABQ7TMS8_PHRPL</name>
<dbReference type="InterPro" id="IPR029055">
    <property type="entry name" value="Ntn_hydrolases_N"/>
</dbReference>
<organism evidence="1 2">
    <name type="scientific">Phrynosoma platyrhinos</name>
    <name type="common">Desert horned lizard</name>
    <dbReference type="NCBI Taxonomy" id="52577"/>
    <lineage>
        <taxon>Eukaryota</taxon>
        <taxon>Metazoa</taxon>
        <taxon>Chordata</taxon>
        <taxon>Craniata</taxon>
        <taxon>Vertebrata</taxon>
        <taxon>Euteleostomi</taxon>
        <taxon>Lepidosauria</taxon>
        <taxon>Squamata</taxon>
        <taxon>Bifurcata</taxon>
        <taxon>Unidentata</taxon>
        <taxon>Episquamata</taxon>
        <taxon>Toxicofera</taxon>
        <taxon>Iguania</taxon>
        <taxon>Phrynosomatidae</taxon>
        <taxon>Phrynosomatinae</taxon>
        <taxon>Phrynosoma</taxon>
    </lineage>
</organism>